<dbReference type="SUPFAM" id="SSF56425">
    <property type="entry name" value="Succinate dehydrogenase/fumarate reductase flavoprotein, catalytic domain"/>
    <property type="match status" value="1"/>
</dbReference>
<gene>
    <name evidence="6" type="ORF">CE91St30_31300</name>
</gene>
<dbReference type="InterPro" id="IPR027477">
    <property type="entry name" value="Succ_DH/fumarate_Rdtase_cat_sf"/>
</dbReference>
<sequence>MGEVTRRNFLKGALAVGAVGIAGTALTGCSNAEASASSDMPKSWDKEVDVLIVGAGSGLAAGVKAAEAGADVLIVEKSDHPGGFWMASGGGCTMGGNNIVQQRAGETDDNETWFEDEMFSCSYRGDADIMRTLVERGAETVQWMEDLGLKWGDLSQGFLRGKTKRGLWPVENPGVYVGGWGTGKNAGICWTQVWENRLNELGVPILLEHRMTKLYREVDGPVVGAEIETKDGITNIKAKKGVVVATGSWTDNDHMVKMYDPRAAGEFCYGDGGIPADGTMFNEETGDGQIAIDAIGGILTDMSYVSYLWIWFGQKSFWSWGEEPLDWRDNKGWERGKTLGTDAFFENGIVVQSEGKRYFNENLAKSGACFAGGSEEGAEAAVFDPDAAVAAMEALAGKGDHCENPEISEFTTKYLELPQPRNVWAIADASMAEAIKWPIEEMANPNPRTGSLLDPDCVAIADTLDELAEKTGLPADELKKTIETYNGYVESGVDEEFGRKLLPAKIETGPFYAARASLIRHTGRNGARVNSKSQVIDGTARLDSKVVSCNDEPVIPHLYACGECGNSLGYRRTHNSLGHYATAAMIAGENVAQEEPLQ</sequence>
<dbReference type="Pfam" id="PF10518">
    <property type="entry name" value="TAT_signal"/>
    <property type="match status" value="1"/>
</dbReference>
<name>A0ABM7WMX8_9ACTN</name>
<dbReference type="NCBIfam" id="TIGR01409">
    <property type="entry name" value="TAT_signal_seq"/>
    <property type="match status" value="1"/>
</dbReference>
<dbReference type="InterPro" id="IPR006311">
    <property type="entry name" value="TAT_signal"/>
</dbReference>
<evidence type="ECO:0000256" key="1">
    <source>
        <dbReference type="ARBA" id="ARBA00001974"/>
    </source>
</evidence>
<dbReference type="SUPFAM" id="SSF51905">
    <property type="entry name" value="FAD/NAD(P)-binding domain"/>
    <property type="match status" value="1"/>
</dbReference>
<dbReference type="InterPro" id="IPR003953">
    <property type="entry name" value="FAD-dep_OxRdtase_2_FAD-bd"/>
</dbReference>
<dbReference type="PROSITE" id="PS51257">
    <property type="entry name" value="PROKAR_LIPOPROTEIN"/>
    <property type="match status" value="1"/>
</dbReference>
<dbReference type="InterPro" id="IPR036188">
    <property type="entry name" value="FAD/NAD-bd_sf"/>
</dbReference>
<reference evidence="6 7" key="1">
    <citation type="submission" date="2022-01" db="EMBL/GenBank/DDBJ databases">
        <title>Novel bile acid biosynthetic pathways are enriched in the microbiome of centenarians.</title>
        <authorList>
            <person name="Sato Y."/>
            <person name="Atarashi K."/>
            <person name="Plichta R.D."/>
            <person name="Arai Y."/>
            <person name="Sasajima S."/>
            <person name="Kearney M.S."/>
            <person name="Suda W."/>
            <person name="Takeshita K."/>
            <person name="Sasaki T."/>
            <person name="Okamoto S."/>
            <person name="Skelly N.A."/>
            <person name="Okamura Y."/>
            <person name="Vlamakis H."/>
            <person name="Li Y."/>
            <person name="Tanoue T."/>
            <person name="Takei H."/>
            <person name="Nittono H."/>
            <person name="Narushima S."/>
            <person name="Irie J."/>
            <person name="Itoh H."/>
            <person name="Moriya K."/>
            <person name="Sugiura Y."/>
            <person name="Suematsu M."/>
            <person name="Moritoki N."/>
            <person name="Shibata S."/>
            <person name="Littman R.D."/>
            <person name="Fischbach A.M."/>
            <person name="Uwamino Y."/>
            <person name="Inoue T."/>
            <person name="Honda A."/>
            <person name="Hattori M."/>
            <person name="Murai T."/>
            <person name="Xavier J.R."/>
            <person name="Hirose N."/>
            <person name="Honda K."/>
        </authorList>
    </citation>
    <scope>NUCLEOTIDE SEQUENCE [LARGE SCALE GENOMIC DNA]</scope>
    <source>
        <strain evidence="6 7">CE91-St30</strain>
    </source>
</reference>
<keyword evidence="4" id="KW-0560">Oxidoreductase</keyword>
<proteinExistence type="predicted"/>
<dbReference type="Pfam" id="PF00890">
    <property type="entry name" value="FAD_binding_2"/>
    <property type="match status" value="2"/>
</dbReference>
<dbReference type="PROSITE" id="PS51318">
    <property type="entry name" value="TAT"/>
    <property type="match status" value="1"/>
</dbReference>
<keyword evidence="3" id="KW-0274">FAD</keyword>
<protein>
    <submittedName>
        <fullName evidence="6">Fumarate reductase</fullName>
    </submittedName>
</protein>
<dbReference type="Gene3D" id="3.90.700.10">
    <property type="entry name" value="Succinate dehydrogenase/fumarate reductase flavoprotein, catalytic domain"/>
    <property type="match status" value="1"/>
</dbReference>
<dbReference type="InterPro" id="IPR019546">
    <property type="entry name" value="TAT_signal_bac_arc"/>
</dbReference>
<dbReference type="RefSeq" id="WP_102380202.1">
    <property type="nucleotide sequence ID" value="NZ_AP025564.1"/>
</dbReference>
<keyword evidence="7" id="KW-1185">Reference proteome</keyword>
<evidence type="ECO:0000256" key="4">
    <source>
        <dbReference type="ARBA" id="ARBA00023002"/>
    </source>
</evidence>
<evidence type="ECO:0000259" key="5">
    <source>
        <dbReference type="Pfam" id="PF00890"/>
    </source>
</evidence>
<feature type="domain" description="FAD-dependent oxidoreductase 2 FAD-binding" evidence="5">
    <location>
        <begin position="49"/>
        <end position="273"/>
    </location>
</feature>
<dbReference type="EMBL" id="AP025564">
    <property type="protein sequence ID" value="BDE97797.1"/>
    <property type="molecule type" value="Genomic_DNA"/>
</dbReference>
<keyword evidence="2" id="KW-0285">Flavoprotein</keyword>
<feature type="domain" description="FAD-dependent oxidoreductase 2 FAD-binding" evidence="5">
    <location>
        <begin position="346"/>
        <end position="565"/>
    </location>
</feature>
<evidence type="ECO:0000313" key="6">
    <source>
        <dbReference type="EMBL" id="BDE97797.1"/>
    </source>
</evidence>
<evidence type="ECO:0000313" key="7">
    <source>
        <dbReference type="Proteomes" id="UP001320544"/>
    </source>
</evidence>
<organism evidence="6 7">
    <name type="scientific">Raoultibacter timonensis</name>
    <dbReference type="NCBI Taxonomy" id="1907662"/>
    <lineage>
        <taxon>Bacteria</taxon>
        <taxon>Bacillati</taxon>
        <taxon>Actinomycetota</taxon>
        <taxon>Coriobacteriia</taxon>
        <taxon>Eggerthellales</taxon>
        <taxon>Eggerthellaceae</taxon>
        <taxon>Raoultibacter</taxon>
    </lineage>
</organism>
<dbReference type="Proteomes" id="UP001320544">
    <property type="component" value="Chromosome"/>
</dbReference>
<evidence type="ECO:0000256" key="2">
    <source>
        <dbReference type="ARBA" id="ARBA00022630"/>
    </source>
</evidence>
<dbReference type="PANTHER" id="PTHR43400:SF10">
    <property type="entry name" value="3-OXOSTEROID 1-DEHYDROGENASE"/>
    <property type="match status" value="1"/>
</dbReference>
<comment type="cofactor">
    <cofactor evidence="1">
        <name>FAD</name>
        <dbReference type="ChEBI" id="CHEBI:57692"/>
    </cofactor>
</comment>
<evidence type="ECO:0000256" key="3">
    <source>
        <dbReference type="ARBA" id="ARBA00022827"/>
    </source>
</evidence>
<accession>A0ABM7WMX8</accession>
<dbReference type="InterPro" id="IPR050315">
    <property type="entry name" value="FAD-oxidoreductase_2"/>
</dbReference>
<dbReference type="PANTHER" id="PTHR43400">
    <property type="entry name" value="FUMARATE REDUCTASE"/>
    <property type="match status" value="1"/>
</dbReference>
<dbReference type="Gene3D" id="3.50.50.60">
    <property type="entry name" value="FAD/NAD(P)-binding domain"/>
    <property type="match status" value="1"/>
</dbReference>